<protein>
    <recommendedName>
        <fullName evidence="1">X-Tfes XVIPCD domain-containing protein</fullName>
    </recommendedName>
</protein>
<evidence type="ECO:0000313" key="2">
    <source>
        <dbReference type="EMBL" id="KRG76254.1"/>
    </source>
</evidence>
<dbReference type="EMBL" id="LDJK01000010">
    <property type="protein sequence ID" value="KRG76254.1"/>
    <property type="molecule type" value="Genomic_DNA"/>
</dbReference>
<organism evidence="2 3">
    <name type="scientific">Stenotrophomonas chelatiphaga</name>
    <dbReference type="NCBI Taxonomy" id="517011"/>
    <lineage>
        <taxon>Bacteria</taxon>
        <taxon>Pseudomonadati</taxon>
        <taxon>Pseudomonadota</taxon>
        <taxon>Gammaproteobacteria</taxon>
        <taxon>Lysobacterales</taxon>
        <taxon>Lysobacteraceae</taxon>
        <taxon>Stenotrophomonas</taxon>
    </lineage>
</organism>
<sequence length="440" mass="49032">MSGLNENDIAILRRYADSGNRELYWNYLAQKEGGDGYGLLALGVVRNDNLPGQVANAYAQSQASTQHDRDPRLDNRVLSEREWDSFGQTLLLRDVELRERWMSRGKPELALNLPGRDVQVAHDDAFRQHGLDPNCWTPRILLDATRRKHGEDAAETVWKDMLNNEARGTRRALDTTGNAFAAMPWAQASMYVAKLGAYELAMAKEAMPTNDPNVIGMQSSHHVYSERERAWYIQVEGAIPIRERNASVIDRLNDTRELRLEQQERATQFHPDDNYRTLIDSPKVVSNDLRVPGGETATRLAMGPAHADYPLYQQVRGHVTALDAKLGREFDETSERMTLSLVALAKENGLEWADHVVLSDATGAIAAGQRVFVVQGELNDAAHLRASMATDVAVQAPAEQSLRQLANVSQEQQLQAAAVIQQAEQDAVARNSQSQAMRMG</sequence>
<dbReference type="PATRIC" id="fig|517011.3.peg.42"/>
<dbReference type="Pfam" id="PF20410">
    <property type="entry name" value="X-Tfes_XVIPCD"/>
    <property type="match status" value="1"/>
</dbReference>
<keyword evidence="3" id="KW-1185">Reference proteome</keyword>
<proteinExistence type="predicted"/>
<accession>A0A0R0DE11</accession>
<dbReference type="InterPro" id="IPR046519">
    <property type="entry name" value="X-Tfes_XVIPCD"/>
</dbReference>
<gene>
    <name evidence="2" type="ORF">ABB28_03780</name>
</gene>
<dbReference type="RefSeq" id="WP_057507347.1">
    <property type="nucleotide sequence ID" value="NZ_LDJK01000010.1"/>
</dbReference>
<evidence type="ECO:0000313" key="3">
    <source>
        <dbReference type="Proteomes" id="UP000051386"/>
    </source>
</evidence>
<evidence type="ECO:0000259" key="1">
    <source>
        <dbReference type="Pfam" id="PF20410"/>
    </source>
</evidence>
<feature type="domain" description="X-Tfes XVIPCD" evidence="1">
    <location>
        <begin position="304"/>
        <end position="406"/>
    </location>
</feature>
<dbReference type="AlphaFoldDB" id="A0A0R0DE11"/>
<reference evidence="2 3" key="1">
    <citation type="submission" date="2015-05" db="EMBL/GenBank/DDBJ databases">
        <title>Genome sequencing and analysis of members of genus Stenotrophomonas.</title>
        <authorList>
            <person name="Patil P.P."/>
            <person name="Midha S."/>
            <person name="Patil P.B."/>
        </authorList>
    </citation>
    <scope>NUCLEOTIDE SEQUENCE [LARGE SCALE GENOMIC DNA]</scope>
    <source>
        <strain evidence="2 3">DSM 21508</strain>
    </source>
</reference>
<comment type="caution">
    <text evidence="2">The sequence shown here is derived from an EMBL/GenBank/DDBJ whole genome shotgun (WGS) entry which is preliminary data.</text>
</comment>
<dbReference type="Proteomes" id="UP000051386">
    <property type="component" value="Unassembled WGS sequence"/>
</dbReference>
<name>A0A0R0DE11_9GAMM</name>